<comment type="caution">
    <text evidence="1">The sequence shown here is derived from an EMBL/GenBank/DDBJ whole genome shotgun (WGS) entry which is preliminary data.</text>
</comment>
<evidence type="ECO:0000313" key="2">
    <source>
        <dbReference type="Proteomes" id="UP000281245"/>
    </source>
</evidence>
<accession>A0A3M6WU89</accession>
<sequence>MTTTAALSTSVDFISSETVSTSPHATTSPVADNFTGTVANGTNEFAASIVNGSSIPDSQIDCPVQYSGLDYVDIPWLNMSVGKYHDPNASFYDGYCGIKGALLPEHAGPANQIPRHPYLSSSGQLLTVLTLLSCRHQLLALEGDSVSNAFCRWDGGKSLSTSGSLPRDSPFDLDDYWIKEARSDAPSILDLFSFWRICAGVLLASLLL</sequence>
<protein>
    <submittedName>
        <fullName evidence="1">Uncharacterized protein</fullName>
    </submittedName>
</protein>
<reference evidence="1 2" key="1">
    <citation type="journal article" date="2018" name="BMC Genomics">
        <title>Genomic evidence for intraspecific hybridization in a clonal and extremely halotolerant yeast.</title>
        <authorList>
            <person name="Gostincar C."/>
            <person name="Stajich J.E."/>
            <person name="Zupancic J."/>
            <person name="Zalar P."/>
            <person name="Gunde-Cimerman N."/>
        </authorList>
    </citation>
    <scope>NUCLEOTIDE SEQUENCE [LARGE SCALE GENOMIC DNA]</scope>
    <source>
        <strain evidence="1 2">EXF-6656</strain>
    </source>
</reference>
<dbReference type="AlphaFoldDB" id="A0A3M6WU89"/>
<dbReference type="EMBL" id="QWIJ01000472">
    <property type="protein sequence ID" value="RMX81961.1"/>
    <property type="molecule type" value="Genomic_DNA"/>
</dbReference>
<gene>
    <name evidence="1" type="ORF">D0869_06413</name>
</gene>
<dbReference type="OrthoDB" id="3821447at2759"/>
<organism evidence="1 2">
    <name type="scientific">Hortaea werneckii</name>
    <name type="common">Black yeast</name>
    <name type="synonym">Cladosporium werneckii</name>
    <dbReference type="NCBI Taxonomy" id="91943"/>
    <lineage>
        <taxon>Eukaryota</taxon>
        <taxon>Fungi</taxon>
        <taxon>Dikarya</taxon>
        <taxon>Ascomycota</taxon>
        <taxon>Pezizomycotina</taxon>
        <taxon>Dothideomycetes</taxon>
        <taxon>Dothideomycetidae</taxon>
        <taxon>Mycosphaerellales</taxon>
        <taxon>Teratosphaeriaceae</taxon>
        <taxon>Hortaea</taxon>
    </lineage>
</organism>
<proteinExistence type="predicted"/>
<name>A0A3M6WU89_HORWE</name>
<evidence type="ECO:0000313" key="1">
    <source>
        <dbReference type="EMBL" id="RMX81961.1"/>
    </source>
</evidence>
<dbReference type="Proteomes" id="UP000281245">
    <property type="component" value="Unassembled WGS sequence"/>
</dbReference>